<organism evidence="8 9">
    <name type="scientific">Hondaea fermentalgiana</name>
    <dbReference type="NCBI Taxonomy" id="2315210"/>
    <lineage>
        <taxon>Eukaryota</taxon>
        <taxon>Sar</taxon>
        <taxon>Stramenopiles</taxon>
        <taxon>Bigyra</taxon>
        <taxon>Labyrinthulomycetes</taxon>
        <taxon>Thraustochytrida</taxon>
        <taxon>Thraustochytriidae</taxon>
        <taxon>Hondaea</taxon>
    </lineage>
</organism>
<evidence type="ECO:0000256" key="2">
    <source>
        <dbReference type="ARBA" id="ARBA00022679"/>
    </source>
</evidence>
<comment type="caution">
    <text evidence="8">The sequence shown here is derived from an EMBL/GenBank/DDBJ whole genome shotgun (WGS) entry which is preliminary data.</text>
</comment>
<accession>A0A2R5G7S4</accession>
<dbReference type="GO" id="GO:0017095">
    <property type="term" value="F:heparan sulfate 6-sulfotransferase activity"/>
    <property type="evidence" value="ECO:0007669"/>
    <property type="project" value="TreeGrafter"/>
</dbReference>
<dbReference type="OrthoDB" id="406981at2759"/>
<evidence type="ECO:0000256" key="5">
    <source>
        <dbReference type="ARBA" id="ARBA00023136"/>
    </source>
</evidence>
<feature type="compositionally biased region" description="Basic residues" evidence="7">
    <location>
        <begin position="629"/>
        <end position="640"/>
    </location>
</feature>
<evidence type="ECO:0000313" key="8">
    <source>
        <dbReference type="EMBL" id="GBG27087.1"/>
    </source>
</evidence>
<dbReference type="EMBL" id="BEYU01000027">
    <property type="protein sequence ID" value="GBG27087.1"/>
    <property type="molecule type" value="Genomic_DNA"/>
</dbReference>
<evidence type="ECO:0000256" key="1">
    <source>
        <dbReference type="ARBA" id="ARBA00004167"/>
    </source>
</evidence>
<feature type="region of interest" description="Disordered" evidence="7">
    <location>
        <begin position="77"/>
        <end position="111"/>
    </location>
</feature>
<dbReference type="PANTHER" id="PTHR12812:SF0">
    <property type="entry name" value="HEPARAN-SULFATE 6-O-SULFOTRANSFERASE"/>
    <property type="match status" value="1"/>
</dbReference>
<gene>
    <name evidence="8" type="ORF">FCC1311_033102</name>
</gene>
<keyword evidence="9" id="KW-1185">Reference proteome</keyword>
<evidence type="ECO:0000256" key="7">
    <source>
        <dbReference type="SAM" id="MobiDB-lite"/>
    </source>
</evidence>
<evidence type="ECO:0000313" key="9">
    <source>
        <dbReference type="Proteomes" id="UP000241890"/>
    </source>
</evidence>
<evidence type="ECO:0000256" key="3">
    <source>
        <dbReference type="ARBA" id="ARBA00022692"/>
    </source>
</evidence>
<dbReference type="InterPro" id="IPR027417">
    <property type="entry name" value="P-loop_NTPase"/>
</dbReference>
<feature type="region of interest" description="Disordered" evidence="7">
    <location>
        <begin position="1"/>
        <end position="23"/>
    </location>
</feature>
<keyword evidence="6" id="KW-0325">Glycoprotein</keyword>
<keyword evidence="2 8" id="KW-0808">Transferase</keyword>
<dbReference type="InterPro" id="IPR010635">
    <property type="entry name" value="Heparan_SO4-6-sulfoTrfase"/>
</dbReference>
<evidence type="ECO:0000256" key="4">
    <source>
        <dbReference type="ARBA" id="ARBA00022989"/>
    </source>
</evidence>
<proteinExistence type="predicted"/>
<name>A0A2R5G7S4_9STRA</name>
<dbReference type="Pfam" id="PF03567">
    <property type="entry name" value="Sulfotransfer_2"/>
    <property type="match status" value="1"/>
</dbReference>
<keyword evidence="4" id="KW-1133">Transmembrane helix</keyword>
<protein>
    <submittedName>
        <fullName evidence="8">Heparan-sulfate 6-O-sulfotransferase 3</fullName>
    </submittedName>
</protein>
<reference evidence="8 9" key="1">
    <citation type="submission" date="2017-12" db="EMBL/GenBank/DDBJ databases">
        <title>Sequencing, de novo assembly and annotation of complete genome of a new Thraustochytrid species, strain FCC1311.</title>
        <authorList>
            <person name="Sedici K."/>
            <person name="Godart F."/>
            <person name="Aiese Cigliano R."/>
            <person name="Sanseverino W."/>
            <person name="Barakat M."/>
            <person name="Ortet P."/>
            <person name="Marechal E."/>
            <person name="Cagnac O."/>
            <person name="Amato A."/>
        </authorList>
    </citation>
    <scope>NUCLEOTIDE SEQUENCE [LARGE SCALE GENOMIC DNA]</scope>
</reference>
<dbReference type="InParanoid" id="A0A2R5G7S4"/>
<sequence>MRRAGFERVPQEESYKENARDVEQGSCESAKQIPRRAWVVATVIFLALSFYLVRQFQGDQSAISEVVTLEDEADTYDAYGGAGDDDDDDDAVPMSSSPQAHTATPPKFHAASNPATATAIQNRCPAGSTIHLLFPHVNKAGGRTMEATFSKPSNKGPVKYLYKGPRSRTHKFKFSNSHRSYTLLARTFGWEESGPDASSVETTSDAYCRRWMFGLREPVGRMVSGFYTLTGRPDLSPAFMKTSGERGKRRFSHFYCEPKSKASELTKNPDATIEEWAQLPAKEREKCAPSFNLHVKYLAPEFPDDTPEQLEAAKKRLDSISWFYIIERLQESWQLFSYVFGTDFITYTPTFNLNKYPKDLSDKTLAILREHNKHDIELYEYALKLFEEKVRLMKTDPMDEFFKPFSFECDPKQICWSTLAAALVALLVAVFVGPSEAARKRRSRKSKADIDASNFYSGVTPSGSTKWKSESKGVIYTTIDTSHLGFDRVPKYFCSVVDAGRGASSRVNATIISMESATSLANVTGKYTPARPTNAGFRVRLKFKPEVGRDLSETDARIGGWRVRWAAVSEPHSSFEAAREFVENEKYETGIEDKPVGEALAYIELLKRLAVEDTQMVQSILGSDFIKPASKRPKPAKTTKPKQDAEASAEEGTAAESANAAEDAASADADASSQDADTATQ</sequence>
<dbReference type="GO" id="GO:0016020">
    <property type="term" value="C:membrane"/>
    <property type="evidence" value="ECO:0007669"/>
    <property type="project" value="UniProtKB-SubCell"/>
</dbReference>
<comment type="subcellular location">
    <subcellularLocation>
        <location evidence="1">Membrane</location>
        <topology evidence="1">Single-pass membrane protein</topology>
    </subcellularLocation>
</comment>
<feature type="compositionally biased region" description="Low complexity" evidence="7">
    <location>
        <begin position="650"/>
        <end position="681"/>
    </location>
</feature>
<dbReference type="Proteomes" id="UP000241890">
    <property type="component" value="Unassembled WGS sequence"/>
</dbReference>
<evidence type="ECO:0000256" key="6">
    <source>
        <dbReference type="ARBA" id="ARBA00023180"/>
    </source>
</evidence>
<dbReference type="Gene3D" id="3.40.50.300">
    <property type="entry name" value="P-loop containing nucleotide triphosphate hydrolases"/>
    <property type="match status" value="1"/>
</dbReference>
<dbReference type="AlphaFoldDB" id="A0A2R5G7S4"/>
<dbReference type="InterPro" id="IPR005331">
    <property type="entry name" value="Sulfotransferase"/>
</dbReference>
<keyword evidence="3" id="KW-0812">Transmembrane</keyword>
<dbReference type="PANTHER" id="PTHR12812">
    <property type="entry name" value="HEPARAN SULFATE 6-O-SULFOTRANSFERASE 3"/>
    <property type="match status" value="1"/>
</dbReference>
<keyword evidence="5" id="KW-0472">Membrane</keyword>
<feature type="region of interest" description="Disordered" evidence="7">
    <location>
        <begin position="626"/>
        <end position="681"/>
    </location>
</feature>